<dbReference type="SUPFAM" id="SSF56784">
    <property type="entry name" value="HAD-like"/>
    <property type="match status" value="1"/>
</dbReference>
<evidence type="ECO:0000313" key="3">
    <source>
        <dbReference type="Proteomes" id="UP001141434"/>
    </source>
</evidence>
<dbReference type="InterPro" id="IPR051828">
    <property type="entry name" value="HAD-like_hydrolase_domain"/>
</dbReference>
<proteinExistence type="predicted"/>
<dbReference type="InterPro" id="IPR044924">
    <property type="entry name" value="HAD-SF_hydro_IA_REG-2-like_cap"/>
</dbReference>
<protein>
    <recommendedName>
        <fullName evidence="4">Haloacid dehalogenase-like hydrolase</fullName>
    </recommendedName>
</protein>
<dbReference type="PANTHER" id="PTHR46191:SF2">
    <property type="entry name" value="HALOACID DEHALOGENASE-LIKE HYDROLASE DOMAIN-CONTAINING PROTEIN 3"/>
    <property type="match status" value="1"/>
</dbReference>
<feature type="region of interest" description="Disordered" evidence="1">
    <location>
        <begin position="108"/>
        <end position="135"/>
    </location>
</feature>
<dbReference type="GeneID" id="81390610"/>
<evidence type="ECO:0000313" key="2">
    <source>
        <dbReference type="EMBL" id="KAJ5115100.1"/>
    </source>
</evidence>
<dbReference type="EMBL" id="JAPMSZ010000001">
    <property type="protein sequence ID" value="KAJ5115100.1"/>
    <property type="molecule type" value="Genomic_DNA"/>
</dbReference>
<reference evidence="2" key="1">
    <citation type="submission" date="2022-11" db="EMBL/GenBank/DDBJ databases">
        <authorList>
            <person name="Petersen C."/>
        </authorList>
    </citation>
    <scope>NUCLEOTIDE SEQUENCE</scope>
    <source>
        <strain evidence="2">IBT 34128</strain>
    </source>
</reference>
<dbReference type="Gene3D" id="1.10.150.720">
    <property type="entry name" value="Haloacid dehalogenase-like hydrolase"/>
    <property type="match status" value="1"/>
</dbReference>
<evidence type="ECO:0000256" key="1">
    <source>
        <dbReference type="SAM" id="MobiDB-lite"/>
    </source>
</evidence>
<comment type="caution">
    <text evidence="2">The sequence shown here is derived from an EMBL/GenBank/DDBJ whole genome shotgun (WGS) entry which is preliminary data.</text>
</comment>
<dbReference type="InterPro" id="IPR023214">
    <property type="entry name" value="HAD_sf"/>
</dbReference>
<accession>A0A9W9GBQ6</accession>
<dbReference type="AlphaFoldDB" id="A0A9W9GBQ6"/>
<sequence>MSAVRSLATVSSSSSSPRTLLLTLDAFGTLFYPRPPIPEQYAAIAHDFGLSRTVTADTLKPAFKEVYRAQAARYPNYGRADVLRQRYGGPRQWWEEVIQGSFSRALISAQPQQTPDKTPSKEDASAHHNNNNNNTLDLPAGMVDVLLDRFAGDGGYALYDDVAPFFARMRQIKSAAAEAPFDRVLLGIISNSDDRVPAVLKALGVRVGDVRADQDLSSMELPGFEERRGGGAGEPIVPAHEQTLVRDLDLDFVITSYEAGEEKPSRKIFDVAKRQAQRLACSSSSAHTSTPASADGPDNWVCVHVGDDYAKDYLAAKDAGWESYLLPRNSGDQHSDARTIHSLLDLAENLIQAGPR</sequence>
<name>A0A9W9GBQ6_9EURO</name>
<keyword evidence="3" id="KW-1185">Reference proteome</keyword>
<gene>
    <name evidence="2" type="ORF">NUU61_000859</name>
</gene>
<dbReference type="OrthoDB" id="444127at2759"/>
<dbReference type="RefSeq" id="XP_056516292.1">
    <property type="nucleotide sequence ID" value="XM_056651442.1"/>
</dbReference>
<organism evidence="2 3">
    <name type="scientific">Penicillium alfredii</name>
    <dbReference type="NCBI Taxonomy" id="1506179"/>
    <lineage>
        <taxon>Eukaryota</taxon>
        <taxon>Fungi</taxon>
        <taxon>Dikarya</taxon>
        <taxon>Ascomycota</taxon>
        <taxon>Pezizomycotina</taxon>
        <taxon>Eurotiomycetes</taxon>
        <taxon>Eurotiomycetidae</taxon>
        <taxon>Eurotiales</taxon>
        <taxon>Aspergillaceae</taxon>
        <taxon>Penicillium</taxon>
    </lineage>
</organism>
<dbReference type="InterPro" id="IPR036412">
    <property type="entry name" value="HAD-like_sf"/>
</dbReference>
<dbReference type="Pfam" id="PF00702">
    <property type="entry name" value="Hydrolase"/>
    <property type="match status" value="1"/>
</dbReference>
<dbReference type="Gene3D" id="3.40.50.1000">
    <property type="entry name" value="HAD superfamily/HAD-like"/>
    <property type="match status" value="1"/>
</dbReference>
<evidence type="ECO:0008006" key="4">
    <source>
        <dbReference type="Google" id="ProtNLM"/>
    </source>
</evidence>
<dbReference type="PANTHER" id="PTHR46191">
    <property type="match status" value="1"/>
</dbReference>
<reference evidence="2" key="2">
    <citation type="journal article" date="2023" name="IMA Fungus">
        <title>Comparative genomic study of the Penicillium genus elucidates a diverse pangenome and 15 lateral gene transfer events.</title>
        <authorList>
            <person name="Petersen C."/>
            <person name="Sorensen T."/>
            <person name="Nielsen M.R."/>
            <person name="Sondergaard T.E."/>
            <person name="Sorensen J.L."/>
            <person name="Fitzpatrick D.A."/>
            <person name="Frisvad J.C."/>
            <person name="Nielsen K.L."/>
        </authorList>
    </citation>
    <scope>NUCLEOTIDE SEQUENCE</scope>
    <source>
        <strain evidence="2">IBT 34128</strain>
    </source>
</reference>
<dbReference type="Proteomes" id="UP001141434">
    <property type="component" value="Unassembled WGS sequence"/>
</dbReference>
<dbReference type="GO" id="GO:0005634">
    <property type="term" value="C:nucleus"/>
    <property type="evidence" value="ECO:0007669"/>
    <property type="project" value="TreeGrafter"/>
</dbReference>